<feature type="compositionally biased region" description="Low complexity" evidence="1">
    <location>
        <begin position="93"/>
        <end position="110"/>
    </location>
</feature>
<feature type="signal peptide" evidence="2">
    <location>
        <begin position="1"/>
        <end position="21"/>
    </location>
</feature>
<accession>A0A3B0N2X3</accession>
<evidence type="ECO:0000256" key="2">
    <source>
        <dbReference type="SAM" id="SignalP"/>
    </source>
</evidence>
<proteinExistence type="predicted"/>
<keyword evidence="2" id="KW-0732">Signal</keyword>
<evidence type="ECO:0000313" key="4">
    <source>
        <dbReference type="EMBL" id="SVP90984.1"/>
    </source>
</evidence>
<sequence>MNKCVTYTYIIILILIGYSRCSDKPIDQYLDGQLDDDDNFDVTVKELENLLDEEDNYDLIEANIESIIEDDDISSGAVDIETGFQQPPHQAYQPTQPSQPPQGTGYYQPQQPQPGYQPQPTLIQPQQQQLPIPIPQPQIHIPAQPLPRRPGYLVEQQTQIPVTIPIRQPQIQTLSIIIPPPQLPIQPHVPIPQQPTHQPQPIPQTIQVPQVITIEQYGPYRPQSTHIQPQPTQLIVTTPSFLSGQPPILQPPRPQYQQYVRIPIRNYGYEQHIVQPVIQPRFPFSVTRESFRPGYPGPRDFARYPRPPGQQPVRYVPPQQIIEDEQKSKDIKQKSVNPKPVIPELPSTYFYGLDASNNFFIMNKNHFKFIFDNGNTIKVKFLVEVIEIIFRGRCLWKQKPGEEKAISFIFNRKSNILYIYTKKELISFLISGRNWTQKKFDIPQNVTLFKMDETGKEVELSDEEYNIQITRSKLFRFSINIGVKCIKVMRSGLIVWENNSDKISLLNVTIIAYRRTLLFFKKCVHLYVLDGGKWNLKKVRNT</sequence>
<reference evidence="3" key="1">
    <citation type="submission" date="2018-07" db="EMBL/GenBank/DDBJ databases">
        <authorList>
            <person name="Quirk P.G."/>
            <person name="Krulwich T.A."/>
        </authorList>
    </citation>
    <scope>NUCLEOTIDE SEQUENCE</scope>
    <source>
        <strain evidence="3">Anand</strain>
    </source>
</reference>
<name>A0A3B0N2X3_THEAN</name>
<feature type="region of interest" description="Disordered" evidence="1">
    <location>
        <begin position="86"/>
        <end position="127"/>
    </location>
</feature>
<evidence type="ECO:0000256" key="1">
    <source>
        <dbReference type="SAM" id="MobiDB-lite"/>
    </source>
</evidence>
<dbReference type="EMBL" id="UIVS01000002">
    <property type="protein sequence ID" value="SVP90984.1"/>
    <property type="molecule type" value="Genomic_DNA"/>
</dbReference>
<dbReference type="AlphaFoldDB" id="A0A3B0N2X3"/>
<evidence type="ECO:0000313" key="3">
    <source>
        <dbReference type="EMBL" id="SVP90511.1"/>
    </source>
</evidence>
<protein>
    <submittedName>
        <fullName evidence="3">Theileria-specific sub-telomeric protein, SVSP family, putative</fullName>
    </submittedName>
</protein>
<feature type="chain" id="PRO_5036335414" evidence="2">
    <location>
        <begin position="22"/>
        <end position="542"/>
    </location>
</feature>
<dbReference type="VEuPathDB" id="PiroplasmaDB:TA16030"/>
<gene>
    <name evidence="3" type="ORF">TAT_000122000</name>
    <name evidence="4" type="ORF">TAV_000122100</name>
</gene>
<feature type="compositionally biased region" description="Low complexity" evidence="1">
    <location>
        <begin position="118"/>
        <end position="127"/>
    </location>
</feature>
<dbReference type="EMBL" id="UIVT01000002">
    <property type="protein sequence ID" value="SVP90511.1"/>
    <property type="molecule type" value="Genomic_DNA"/>
</dbReference>
<organism evidence="3">
    <name type="scientific">Theileria annulata</name>
    <dbReference type="NCBI Taxonomy" id="5874"/>
    <lineage>
        <taxon>Eukaryota</taxon>
        <taxon>Sar</taxon>
        <taxon>Alveolata</taxon>
        <taxon>Apicomplexa</taxon>
        <taxon>Aconoidasida</taxon>
        <taxon>Piroplasmida</taxon>
        <taxon>Theileriidae</taxon>
        <taxon>Theileria</taxon>
    </lineage>
</organism>